<accession>A0AAT9FL47</accession>
<dbReference type="SFLD" id="SFLDS00029">
    <property type="entry name" value="Radical_SAM"/>
    <property type="match status" value="1"/>
</dbReference>
<dbReference type="Pfam" id="PF04055">
    <property type="entry name" value="Radical_SAM"/>
    <property type="match status" value="1"/>
</dbReference>
<dbReference type="AlphaFoldDB" id="A0AAT9FL47"/>
<keyword evidence="3" id="KW-0479">Metal-binding</keyword>
<evidence type="ECO:0000256" key="2">
    <source>
        <dbReference type="ARBA" id="ARBA00022691"/>
    </source>
</evidence>
<dbReference type="InterPro" id="IPR058240">
    <property type="entry name" value="rSAM_sf"/>
</dbReference>
<dbReference type="InterPro" id="IPR013785">
    <property type="entry name" value="Aldolase_TIM"/>
</dbReference>
<dbReference type="InterPro" id="IPR050377">
    <property type="entry name" value="Radical_SAM_PqqE_MftC-like"/>
</dbReference>
<dbReference type="GO" id="GO:0003824">
    <property type="term" value="F:catalytic activity"/>
    <property type="evidence" value="ECO:0007669"/>
    <property type="project" value="InterPro"/>
</dbReference>
<name>A0AAT9FL47_9BACT</name>
<dbReference type="KEGG" id="osu:NT6N_18720"/>
<comment type="cofactor">
    <cofactor evidence="1">
        <name>[4Fe-4S] cluster</name>
        <dbReference type="ChEBI" id="CHEBI:49883"/>
    </cofactor>
</comment>
<gene>
    <name evidence="7" type="ORF">NT6N_18720</name>
</gene>
<dbReference type="SUPFAM" id="SSF102114">
    <property type="entry name" value="Radical SAM enzymes"/>
    <property type="match status" value="1"/>
</dbReference>
<dbReference type="GO" id="GO:0046872">
    <property type="term" value="F:metal ion binding"/>
    <property type="evidence" value="ECO:0007669"/>
    <property type="project" value="UniProtKB-KW"/>
</dbReference>
<evidence type="ECO:0000256" key="3">
    <source>
        <dbReference type="ARBA" id="ARBA00022723"/>
    </source>
</evidence>
<sequence length="456" mass="51554">MKNSALRNIHVKNAGLPSWYHVTVLSNFARGYDKYKKQYTKEHIPESSYPNQFFLLKKEELSIGIRKARKLLQKLNLPGDRLIVLTTHASDTSLRNDHPSGVAQYLAQDFIELDALHYIEEKQSDDKFELIPKRVEDVMADSFQVIEPYLLPWSELEPRTISILPIAMACQASCKFCFSKASVSSEFKGKIDDWSHITAAISAGKNAGVQRAVITGGGEPTLLEKNQLLKLIRQCSDNFSKTVLITNAISLAKQNPIARLETLRNWDDAGLSILAISRHHQNPEQNRSIMGCLTNSETVTETYLANASTFEHLTIRFICVLQKEGVSSVEDIEDYLTWSSRLGVIQVNFKELYVSTSNESAFSELEANDYSALNQVSLRVVHDFVSKHHWKQTNTLPWGAPIFQGTWHGRQMQIAAYTEPSVYWERTNGVARSWNLMSDGTLLASLEDLNSHIHLP</sequence>
<keyword evidence="4" id="KW-0408">Iron</keyword>
<evidence type="ECO:0000256" key="1">
    <source>
        <dbReference type="ARBA" id="ARBA00001966"/>
    </source>
</evidence>
<dbReference type="Gene3D" id="3.20.20.70">
    <property type="entry name" value="Aldolase class I"/>
    <property type="match status" value="1"/>
</dbReference>
<reference evidence="7" key="1">
    <citation type="submission" date="2024-07" db="EMBL/GenBank/DDBJ databases">
        <title>Complete genome sequence of Verrucomicrobiaceae bacterium NT6N.</title>
        <authorList>
            <person name="Huang C."/>
            <person name="Takami H."/>
            <person name="Hamasaki K."/>
        </authorList>
    </citation>
    <scope>NUCLEOTIDE SEQUENCE</scope>
    <source>
        <strain evidence="7">NT6N</strain>
    </source>
</reference>
<proteinExistence type="predicted"/>
<feature type="domain" description="Radical SAM core" evidence="6">
    <location>
        <begin position="156"/>
        <end position="383"/>
    </location>
</feature>
<dbReference type="PROSITE" id="PS51918">
    <property type="entry name" value="RADICAL_SAM"/>
    <property type="match status" value="1"/>
</dbReference>
<dbReference type="GO" id="GO:0051536">
    <property type="term" value="F:iron-sulfur cluster binding"/>
    <property type="evidence" value="ECO:0007669"/>
    <property type="project" value="UniProtKB-KW"/>
</dbReference>
<evidence type="ECO:0000256" key="4">
    <source>
        <dbReference type="ARBA" id="ARBA00023004"/>
    </source>
</evidence>
<protein>
    <recommendedName>
        <fullName evidence="6">Radical SAM core domain-containing protein</fullName>
    </recommendedName>
</protein>
<dbReference type="PANTHER" id="PTHR11228">
    <property type="entry name" value="RADICAL SAM DOMAIN PROTEIN"/>
    <property type="match status" value="1"/>
</dbReference>
<organism evidence="7">
    <name type="scientific">Oceaniferula spumae</name>
    <dbReference type="NCBI Taxonomy" id="2979115"/>
    <lineage>
        <taxon>Bacteria</taxon>
        <taxon>Pseudomonadati</taxon>
        <taxon>Verrucomicrobiota</taxon>
        <taxon>Verrucomicrobiia</taxon>
        <taxon>Verrucomicrobiales</taxon>
        <taxon>Verrucomicrobiaceae</taxon>
        <taxon>Oceaniferula</taxon>
    </lineage>
</organism>
<keyword evidence="2" id="KW-0949">S-adenosyl-L-methionine</keyword>
<dbReference type="PANTHER" id="PTHR11228:SF7">
    <property type="entry name" value="PQQA PEPTIDE CYCLASE"/>
    <property type="match status" value="1"/>
</dbReference>
<dbReference type="EMBL" id="AP026866">
    <property type="protein sequence ID" value="BDS06832.1"/>
    <property type="molecule type" value="Genomic_DNA"/>
</dbReference>
<evidence type="ECO:0000259" key="6">
    <source>
        <dbReference type="PROSITE" id="PS51918"/>
    </source>
</evidence>
<evidence type="ECO:0000313" key="7">
    <source>
        <dbReference type="EMBL" id="BDS06832.1"/>
    </source>
</evidence>
<keyword evidence="5" id="KW-0411">Iron-sulfur</keyword>
<dbReference type="InterPro" id="IPR007197">
    <property type="entry name" value="rSAM"/>
</dbReference>
<evidence type="ECO:0000256" key="5">
    <source>
        <dbReference type="ARBA" id="ARBA00023014"/>
    </source>
</evidence>